<name>A0A9N7TJD8_PLEPL</name>
<gene>
    <name evidence="1" type="ORF">PLEPLA_LOCUS775</name>
</gene>
<dbReference type="AlphaFoldDB" id="A0A9N7TJD8"/>
<dbReference type="EMBL" id="CADEAL010000036">
    <property type="protein sequence ID" value="CAB1413078.1"/>
    <property type="molecule type" value="Genomic_DNA"/>
</dbReference>
<evidence type="ECO:0000313" key="1">
    <source>
        <dbReference type="EMBL" id="CAB1413078.1"/>
    </source>
</evidence>
<keyword evidence="2" id="KW-1185">Reference proteome</keyword>
<proteinExistence type="predicted"/>
<comment type="caution">
    <text evidence="1">The sequence shown here is derived from an EMBL/GenBank/DDBJ whole genome shotgun (WGS) entry which is preliminary data.</text>
</comment>
<sequence length="228" mass="24539">MLPVTPSATLGPTDQIQEAKAKAAGGTVLQSRWYGVSQGVISCGISEPQLRAQKGGKGTDPHSYWLCSNFPVAFSPGFQILNPDVLQDQLKARLPYSFPNALCLPVNFNPSYHDQCSPPLSHLLSFSLVPPPVWTVRERRAFGRLDGALICAGLGPLSSPFSPPLLATSTYCFGETWLLGGVGRVDVGGVLGDSVWMWQWTAAAPSKPLHNPSNCPSRENYVIYLVSA</sequence>
<organism evidence="1 2">
    <name type="scientific">Pleuronectes platessa</name>
    <name type="common">European plaice</name>
    <dbReference type="NCBI Taxonomy" id="8262"/>
    <lineage>
        <taxon>Eukaryota</taxon>
        <taxon>Metazoa</taxon>
        <taxon>Chordata</taxon>
        <taxon>Craniata</taxon>
        <taxon>Vertebrata</taxon>
        <taxon>Euteleostomi</taxon>
        <taxon>Actinopterygii</taxon>
        <taxon>Neopterygii</taxon>
        <taxon>Teleostei</taxon>
        <taxon>Neoteleostei</taxon>
        <taxon>Acanthomorphata</taxon>
        <taxon>Carangaria</taxon>
        <taxon>Pleuronectiformes</taxon>
        <taxon>Pleuronectoidei</taxon>
        <taxon>Pleuronectidae</taxon>
        <taxon>Pleuronectes</taxon>
    </lineage>
</organism>
<evidence type="ECO:0000313" key="2">
    <source>
        <dbReference type="Proteomes" id="UP001153269"/>
    </source>
</evidence>
<protein>
    <submittedName>
        <fullName evidence="1">Uncharacterized protein</fullName>
    </submittedName>
</protein>
<dbReference type="Proteomes" id="UP001153269">
    <property type="component" value="Unassembled WGS sequence"/>
</dbReference>
<accession>A0A9N7TJD8</accession>
<reference evidence="1" key="1">
    <citation type="submission" date="2020-03" db="EMBL/GenBank/DDBJ databases">
        <authorList>
            <person name="Weist P."/>
        </authorList>
    </citation>
    <scope>NUCLEOTIDE SEQUENCE</scope>
</reference>